<dbReference type="RefSeq" id="WP_181043533.1">
    <property type="nucleotide sequence ID" value="NZ_CP154825.1"/>
</dbReference>
<dbReference type="EMBL" id="PTIX01000007">
    <property type="protein sequence ID" value="PPK67629.1"/>
    <property type="molecule type" value="Genomic_DNA"/>
</dbReference>
<keyword evidence="2" id="KW-1185">Reference proteome</keyword>
<protein>
    <submittedName>
        <fullName evidence="1">Uncharacterized protein</fullName>
    </submittedName>
</protein>
<accession>A0A2S6GR02</accession>
<dbReference type="AlphaFoldDB" id="A0A2S6GR02"/>
<comment type="caution">
    <text evidence="1">The sequence shown here is derived from an EMBL/GenBank/DDBJ whole genome shotgun (WGS) entry which is preliminary data.</text>
</comment>
<organism evidence="1 2">
    <name type="scientific">Actinokineospora auranticolor</name>
    <dbReference type="NCBI Taxonomy" id="155976"/>
    <lineage>
        <taxon>Bacteria</taxon>
        <taxon>Bacillati</taxon>
        <taxon>Actinomycetota</taxon>
        <taxon>Actinomycetes</taxon>
        <taxon>Pseudonocardiales</taxon>
        <taxon>Pseudonocardiaceae</taxon>
        <taxon>Actinokineospora</taxon>
    </lineage>
</organism>
<gene>
    <name evidence="1" type="ORF">CLV40_107295</name>
</gene>
<evidence type="ECO:0000313" key="1">
    <source>
        <dbReference type="EMBL" id="PPK67629.1"/>
    </source>
</evidence>
<reference evidence="1 2" key="1">
    <citation type="submission" date="2018-02" db="EMBL/GenBank/DDBJ databases">
        <title>Genomic Encyclopedia of Archaeal and Bacterial Type Strains, Phase II (KMG-II): from individual species to whole genera.</title>
        <authorList>
            <person name="Goeker M."/>
        </authorList>
    </citation>
    <scope>NUCLEOTIDE SEQUENCE [LARGE SCALE GENOMIC DNA]</scope>
    <source>
        <strain evidence="1 2">YU 961-1</strain>
    </source>
</reference>
<name>A0A2S6GR02_9PSEU</name>
<sequence>MADPNGFLSQPRADAAKRAVDERLGNWLEVCGHLRPWERDGHVRAEVIVEAFCG</sequence>
<proteinExistence type="predicted"/>
<evidence type="ECO:0000313" key="2">
    <source>
        <dbReference type="Proteomes" id="UP000239203"/>
    </source>
</evidence>
<dbReference type="Proteomes" id="UP000239203">
    <property type="component" value="Unassembled WGS sequence"/>
</dbReference>